<gene>
    <name evidence="2" type="ORF">BO71DRAFT_397803</name>
</gene>
<organism evidence="2 3">
    <name type="scientific">Aspergillus ellipticus CBS 707.79</name>
    <dbReference type="NCBI Taxonomy" id="1448320"/>
    <lineage>
        <taxon>Eukaryota</taxon>
        <taxon>Fungi</taxon>
        <taxon>Dikarya</taxon>
        <taxon>Ascomycota</taxon>
        <taxon>Pezizomycotina</taxon>
        <taxon>Eurotiomycetes</taxon>
        <taxon>Eurotiomycetidae</taxon>
        <taxon>Eurotiales</taxon>
        <taxon>Aspergillaceae</taxon>
        <taxon>Aspergillus</taxon>
        <taxon>Aspergillus subgen. Circumdati</taxon>
    </lineage>
</organism>
<evidence type="ECO:0000256" key="1">
    <source>
        <dbReference type="SAM" id="MobiDB-lite"/>
    </source>
</evidence>
<name>A0A319DNR0_9EURO</name>
<feature type="region of interest" description="Disordered" evidence="1">
    <location>
        <begin position="100"/>
        <end position="122"/>
    </location>
</feature>
<keyword evidence="3" id="KW-1185">Reference proteome</keyword>
<protein>
    <submittedName>
        <fullName evidence="2">Uncharacterized protein</fullName>
    </submittedName>
</protein>
<reference evidence="2 3" key="1">
    <citation type="submission" date="2018-02" db="EMBL/GenBank/DDBJ databases">
        <title>The genomes of Aspergillus section Nigri reveals drivers in fungal speciation.</title>
        <authorList>
            <consortium name="DOE Joint Genome Institute"/>
            <person name="Vesth T.C."/>
            <person name="Nybo J."/>
            <person name="Theobald S."/>
            <person name="Brandl J."/>
            <person name="Frisvad J.C."/>
            <person name="Nielsen K.F."/>
            <person name="Lyhne E.K."/>
            <person name="Kogle M.E."/>
            <person name="Kuo A."/>
            <person name="Riley R."/>
            <person name="Clum A."/>
            <person name="Nolan M."/>
            <person name="Lipzen A."/>
            <person name="Salamov A."/>
            <person name="Henrissat B."/>
            <person name="Wiebenga A."/>
            <person name="De vries R.P."/>
            <person name="Grigoriev I.V."/>
            <person name="Mortensen U.H."/>
            <person name="Andersen M.R."/>
            <person name="Baker S.E."/>
        </authorList>
    </citation>
    <scope>NUCLEOTIDE SEQUENCE [LARGE SCALE GENOMIC DNA]</scope>
    <source>
        <strain evidence="2 3">CBS 707.79</strain>
    </source>
</reference>
<evidence type="ECO:0000313" key="3">
    <source>
        <dbReference type="Proteomes" id="UP000247810"/>
    </source>
</evidence>
<evidence type="ECO:0000313" key="2">
    <source>
        <dbReference type="EMBL" id="PYH95707.1"/>
    </source>
</evidence>
<proteinExistence type="predicted"/>
<dbReference type="Proteomes" id="UP000247810">
    <property type="component" value="Unassembled WGS sequence"/>
</dbReference>
<dbReference type="EMBL" id="KZ825849">
    <property type="protein sequence ID" value="PYH95707.1"/>
    <property type="molecule type" value="Genomic_DNA"/>
</dbReference>
<dbReference type="VEuPathDB" id="FungiDB:BO71DRAFT_397803"/>
<accession>A0A319DNR0</accession>
<dbReference type="AlphaFoldDB" id="A0A319DNR0"/>
<sequence length="122" mass="13185">MQWWLPGGLVRRKFSPAAAIIGFRPVNCWGDDDASGSDGDGGASPVAPCPWPFNTARLLRLRGPGEGVDSEVDPKLEDQDLRASDFGIWTNRVVPNADAQLNLGQSTRASPRGKRGALEGWR</sequence>